<dbReference type="Gene3D" id="3.50.50.60">
    <property type="entry name" value="FAD/NAD(P)-binding domain"/>
    <property type="match status" value="1"/>
</dbReference>
<sequence length="427" mass="47456">MVAKVSLNIIIVGGGLGGLAAAIALAQGGHRVLILEQATTLTEVGAGIQIPPNSSRILNKWGLGESMEKVAVLPRAVVLRRYSDGKVLSTQPLLPFTQEVYGAPYWHVHRADFHRAMVQKARDLGVEIQLNSCVVKVDFHAPCVHLKDGRVNTADLVIGADGLKSFCREEMMGRPDPPHLTGDLAYRILIKTSDMSKHEELAELVKNPVINLWMGPYAHAVCYLLQGGGLYNIVLLCPDTLPEFVNIATEDAQEVRDFFKDWDPRLSKLLNMVHEVSKWRLQNSTEMDTWLHPAGKFVLLGDACHATLPYLAQGAAMAVEDGAVLGGLLGKLEDRSQLGPLLATYESLRKKRTTRIVQESTHQRDVFHLPSGKEQEDRDRILLADERKPSFPNKWRDLEMQNFLFAYDAFAEVEAAWARLKSEGTIL</sequence>
<proteinExistence type="inferred from homology"/>
<keyword evidence="2" id="KW-0285">Flavoprotein</keyword>
<dbReference type="PANTHER" id="PTHR13789">
    <property type="entry name" value="MONOOXYGENASE"/>
    <property type="match status" value="1"/>
</dbReference>
<dbReference type="SUPFAM" id="SSF54373">
    <property type="entry name" value="FAD-linked reductases, C-terminal domain"/>
    <property type="match status" value="1"/>
</dbReference>
<comment type="caution">
    <text evidence="7">The sequence shown here is derived from an EMBL/GenBank/DDBJ whole genome shotgun (WGS) entry which is preliminary data.</text>
</comment>
<keyword evidence="8" id="KW-1185">Reference proteome</keyword>
<reference evidence="7 8" key="1">
    <citation type="submission" date="2024-02" db="EMBL/GenBank/DDBJ databases">
        <title>Discinaceae phylogenomics.</title>
        <authorList>
            <person name="Dirks A.C."/>
            <person name="James T.Y."/>
        </authorList>
    </citation>
    <scope>NUCLEOTIDE SEQUENCE [LARGE SCALE GENOMIC DNA]</scope>
    <source>
        <strain evidence="7 8">ACD0624</strain>
    </source>
</reference>
<comment type="similarity">
    <text evidence="1">Belongs to the paxM FAD-dependent monooxygenase family.</text>
</comment>
<protein>
    <recommendedName>
        <fullName evidence="6">FAD-binding domain-containing protein</fullName>
    </recommendedName>
</protein>
<dbReference type="InterPro" id="IPR036188">
    <property type="entry name" value="FAD/NAD-bd_sf"/>
</dbReference>
<feature type="domain" description="FAD-binding" evidence="6">
    <location>
        <begin position="8"/>
        <end position="360"/>
    </location>
</feature>
<dbReference type="InterPro" id="IPR002938">
    <property type="entry name" value="FAD-bd"/>
</dbReference>
<organism evidence="7 8">
    <name type="scientific">Discina gigas</name>
    <dbReference type="NCBI Taxonomy" id="1032678"/>
    <lineage>
        <taxon>Eukaryota</taxon>
        <taxon>Fungi</taxon>
        <taxon>Dikarya</taxon>
        <taxon>Ascomycota</taxon>
        <taxon>Pezizomycotina</taxon>
        <taxon>Pezizomycetes</taxon>
        <taxon>Pezizales</taxon>
        <taxon>Discinaceae</taxon>
        <taxon>Discina</taxon>
    </lineage>
</organism>
<name>A0ABR3G4G9_9PEZI</name>
<evidence type="ECO:0000256" key="3">
    <source>
        <dbReference type="ARBA" id="ARBA00022827"/>
    </source>
</evidence>
<evidence type="ECO:0000313" key="7">
    <source>
        <dbReference type="EMBL" id="KAL0630824.1"/>
    </source>
</evidence>
<dbReference type="Pfam" id="PF01494">
    <property type="entry name" value="FAD_binding_3"/>
    <property type="match status" value="1"/>
</dbReference>
<keyword evidence="5" id="KW-0503">Monooxygenase</keyword>
<evidence type="ECO:0000256" key="5">
    <source>
        <dbReference type="ARBA" id="ARBA00023033"/>
    </source>
</evidence>
<dbReference type="InterPro" id="IPR050493">
    <property type="entry name" value="FAD-dep_Monooxygenase_BioMet"/>
</dbReference>
<accession>A0ABR3G4G9</accession>
<keyword evidence="3" id="KW-0274">FAD</keyword>
<dbReference type="PRINTS" id="PR00420">
    <property type="entry name" value="RNGMNOXGNASE"/>
</dbReference>
<evidence type="ECO:0000256" key="4">
    <source>
        <dbReference type="ARBA" id="ARBA00023002"/>
    </source>
</evidence>
<evidence type="ECO:0000313" key="8">
    <source>
        <dbReference type="Proteomes" id="UP001447188"/>
    </source>
</evidence>
<evidence type="ECO:0000259" key="6">
    <source>
        <dbReference type="Pfam" id="PF01494"/>
    </source>
</evidence>
<dbReference type="PANTHER" id="PTHR13789:SF238">
    <property type="entry name" value="PUTATIVE (AFU_ORTHOLOGUE AFUA_2G01680)-RELATED"/>
    <property type="match status" value="1"/>
</dbReference>
<dbReference type="Proteomes" id="UP001447188">
    <property type="component" value="Unassembled WGS sequence"/>
</dbReference>
<evidence type="ECO:0000256" key="1">
    <source>
        <dbReference type="ARBA" id="ARBA00007992"/>
    </source>
</evidence>
<gene>
    <name evidence="7" type="ORF">Q9L58_010327</name>
</gene>
<dbReference type="EMBL" id="JBBBZM010000370">
    <property type="protein sequence ID" value="KAL0630824.1"/>
    <property type="molecule type" value="Genomic_DNA"/>
</dbReference>
<evidence type="ECO:0000256" key="2">
    <source>
        <dbReference type="ARBA" id="ARBA00022630"/>
    </source>
</evidence>
<keyword evidence="4" id="KW-0560">Oxidoreductase</keyword>
<dbReference type="SUPFAM" id="SSF51905">
    <property type="entry name" value="FAD/NAD(P)-binding domain"/>
    <property type="match status" value="1"/>
</dbReference>